<dbReference type="Pfam" id="PF01910">
    <property type="entry name" value="Thiamine_BP"/>
    <property type="match status" value="1"/>
</dbReference>
<dbReference type="eggNOG" id="COG0011">
    <property type="taxonomic scope" value="Bacteria"/>
</dbReference>
<proteinExistence type="inferred from homology"/>
<dbReference type="STRING" id="324925.Ppha_0323"/>
<evidence type="ECO:0000313" key="4">
    <source>
        <dbReference type="Proteomes" id="UP000002724"/>
    </source>
</evidence>
<dbReference type="PANTHER" id="PTHR33777">
    <property type="entry name" value="UPF0045 PROTEIN ECM15"/>
    <property type="match status" value="1"/>
</dbReference>
<dbReference type="Gene3D" id="3.30.70.930">
    <property type="match status" value="1"/>
</dbReference>
<dbReference type="RefSeq" id="WP_012507151.1">
    <property type="nucleotide sequence ID" value="NC_011060.1"/>
</dbReference>
<dbReference type="NCBIfam" id="TIGR00106">
    <property type="entry name" value="MTH1187 family thiamine-binding protein"/>
    <property type="match status" value="1"/>
</dbReference>
<sequence length="106" mass="11480">MALMDIAVLPLDAKEGGFSGFVAGLQELLAASGCSYRLHDMGTTVEGPAPLLFNLALKLHEYSFSQGGRRVYTVMKIDDRRDRAVRLGDKSASVKAKIVPTREPGE</sequence>
<dbReference type="EMBL" id="CP001110">
    <property type="protein sequence ID" value="ACF42656.1"/>
    <property type="molecule type" value="Genomic_DNA"/>
</dbReference>
<protein>
    <recommendedName>
        <fullName evidence="2">Thiamine-binding protein domain-containing protein</fullName>
    </recommendedName>
</protein>
<keyword evidence="4" id="KW-1185">Reference proteome</keyword>
<accession>B4SC76</accession>
<dbReference type="OrthoDB" id="5886358at2"/>
<dbReference type="InterPro" id="IPR002767">
    <property type="entry name" value="Thiamine_BP"/>
</dbReference>
<dbReference type="GO" id="GO:0005829">
    <property type="term" value="C:cytosol"/>
    <property type="evidence" value="ECO:0007669"/>
    <property type="project" value="TreeGrafter"/>
</dbReference>
<gene>
    <name evidence="3" type="ordered locus">Ppha_0323</name>
</gene>
<dbReference type="InterPro" id="IPR051614">
    <property type="entry name" value="UPF0045_domain"/>
</dbReference>
<dbReference type="HOGENOM" id="CLU_137479_3_1_10"/>
<dbReference type="Proteomes" id="UP000002724">
    <property type="component" value="Chromosome"/>
</dbReference>
<dbReference type="AlphaFoldDB" id="B4SC76"/>
<name>B4SC76_PELPB</name>
<dbReference type="PANTHER" id="PTHR33777:SF1">
    <property type="entry name" value="UPF0045 PROTEIN ECM15"/>
    <property type="match status" value="1"/>
</dbReference>
<evidence type="ECO:0000256" key="1">
    <source>
        <dbReference type="ARBA" id="ARBA00010272"/>
    </source>
</evidence>
<dbReference type="KEGG" id="pph:Ppha_0323"/>
<organism evidence="3 4">
    <name type="scientific">Pelodictyon phaeoclathratiforme (strain DSM 5477 / BU-1)</name>
    <dbReference type="NCBI Taxonomy" id="324925"/>
    <lineage>
        <taxon>Bacteria</taxon>
        <taxon>Pseudomonadati</taxon>
        <taxon>Chlorobiota</taxon>
        <taxon>Chlorobiia</taxon>
        <taxon>Chlorobiales</taxon>
        <taxon>Chlorobiaceae</taxon>
        <taxon>Chlorobium/Pelodictyon group</taxon>
        <taxon>Pelodictyon</taxon>
    </lineage>
</organism>
<comment type="similarity">
    <text evidence="1">Belongs to the UPF0045 family.</text>
</comment>
<dbReference type="SUPFAM" id="SSF89957">
    <property type="entry name" value="MTH1187/YkoF-like"/>
    <property type="match status" value="1"/>
</dbReference>
<dbReference type="InterPro" id="IPR029756">
    <property type="entry name" value="MTH1187/YkoF-like"/>
</dbReference>
<evidence type="ECO:0000259" key="2">
    <source>
        <dbReference type="Pfam" id="PF01910"/>
    </source>
</evidence>
<reference evidence="3 4" key="1">
    <citation type="submission" date="2008-06" db="EMBL/GenBank/DDBJ databases">
        <title>Complete sequence of Pelodictyon phaeoclathratiforme BU-1.</title>
        <authorList>
            <consortium name="US DOE Joint Genome Institute"/>
            <person name="Lucas S."/>
            <person name="Copeland A."/>
            <person name="Lapidus A."/>
            <person name="Glavina del Rio T."/>
            <person name="Dalin E."/>
            <person name="Tice H."/>
            <person name="Bruce D."/>
            <person name="Goodwin L."/>
            <person name="Pitluck S."/>
            <person name="Schmutz J."/>
            <person name="Larimer F."/>
            <person name="Land M."/>
            <person name="Hauser L."/>
            <person name="Kyrpides N."/>
            <person name="Mikhailova N."/>
            <person name="Liu Z."/>
            <person name="Li T."/>
            <person name="Zhao F."/>
            <person name="Overmann J."/>
            <person name="Bryant D.A."/>
            <person name="Richardson P."/>
        </authorList>
    </citation>
    <scope>NUCLEOTIDE SEQUENCE [LARGE SCALE GENOMIC DNA]</scope>
    <source>
        <strain evidence="4">DSM 5477 / BU-1</strain>
    </source>
</reference>
<evidence type="ECO:0000313" key="3">
    <source>
        <dbReference type="EMBL" id="ACF42656.1"/>
    </source>
</evidence>
<feature type="domain" description="Thiamine-binding protein" evidence="2">
    <location>
        <begin position="4"/>
        <end position="95"/>
    </location>
</feature>